<reference evidence="10" key="1">
    <citation type="submission" date="2020-03" db="EMBL/GenBank/DDBJ databases">
        <title>Genome of Pelagibius litoralis DSM 21314T.</title>
        <authorList>
            <person name="Wang G."/>
        </authorList>
    </citation>
    <scope>NUCLEOTIDE SEQUENCE</scope>
    <source>
        <strain evidence="10">DSM 21314</strain>
    </source>
</reference>
<dbReference type="InterPro" id="IPR051607">
    <property type="entry name" value="Metallo-dep_hydrolases"/>
</dbReference>
<dbReference type="GO" id="GO:0008892">
    <property type="term" value="F:guanine deaminase activity"/>
    <property type="evidence" value="ECO:0007669"/>
    <property type="project" value="UniProtKB-UniRule"/>
</dbReference>
<dbReference type="SUPFAM" id="SSF51338">
    <property type="entry name" value="Composite domain of metallo-dependent hydrolases"/>
    <property type="match status" value="2"/>
</dbReference>
<dbReference type="EMBL" id="JAAQPH010000005">
    <property type="protein sequence ID" value="NIA68682.1"/>
    <property type="molecule type" value="Genomic_DNA"/>
</dbReference>
<dbReference type="PANTHER" id="PTHR11271">
    <property type="entry name" value="GUANINE DEAMINASE"/>
    <property type="match status" value="1"/>
</dbReference>
<evidence type="ECO:0000256" key="5">
    <source>
        <dbReference type="ARBA" id="ARBA00022801"/>
    </source>
</evidence>
<comment type="similarity">
    <text evidence="2 8">Belongs to the metallo-dependent hydrolases superfamily. ATZ/TRZ family.</text>
</comment>
<accession>A0A967C8G9</accession>
<evidence type="ECO:0000256" key="4">
    <source>
        <dbReference type="ARBA" id="ARBA00022723"/>
    </source>
</evidence>
<dbReference type="Pfam" id="PF01979">
    <property type="entry name" value="Amidohydro_1"/>
    <property type="match status" value="1"/>
</dbReference>
<dbReference type="SUPFAM" id="SSF51556">
    <property type="entry name" value="Metallo-dependent hydrolases"/>
    <property type="match status" value="1"/>
</dbReference>
<evidence type="ECO:0000313" key="11">
    <source>
        <dbReference type="Proteomes" id="UP000761264"/>
    </source>
</evidence>
<comment type="function">
    <text evidence="8">Catalyzes the hydrolytic deamination of guanine, producing xanthine and ammonia.</text>
</comment>
<sequence>MSKPSRAIRGRVLTFNDDPQTAGSAAHEFIEDGLIVIAGGHIAEVGEAPALLAKLPDSVMLDHYPDGLILPGFIDTHIHYPQTQVIASYGAQLLDWLERYALVEEQRFGDPGHAAAVAGFFLDELARNGTTTAAVYCSVHPESAEAFFAESDRRNTRMVAGKVLMDRNAPAALQDTAERGYAQTKALIERWHGKGRQLYAVTPRFAITSSEAQLEAAGVLLREHPDCYMQTHLSENRREIETVRALFPWAENYTSVYDRFGLLGPRSLFGHCIHLEEGERRLLSESGSVAAFCPTSNLFIGSGLFDLAKARDPAFPLRVGLATDVGGGTSYSLLRTLAEAYKVLQLQDQNLPALEAFYAITLGNARALGLEDRIGSLAPGREADVTVLDAKATPAMAHRCERIETLEEELFLLMTLGDDRAISATYIAGERRHVRSGG</sequence>
<evidence type="ECO:0000256" key="1">
    <source>
        <dbReference type="ARBA" id="ARBA00004984"/>
    </source>
</evidence>
<keyword evidence="11" id="KW-1185">Reference proteome</keyword>
<keyword evidence="5 8" id="KW-0378">Hydrolase</keyword>
<comment type="catalytic activity">
    <reaction evidence="8">
        <text>guanine + H2O + H(+) = xanthine + NH4(+)</text>
        <dbReference type="Rhea" id="RHEA:14665"/>
        <dbReference type="ChEBI" id="CHEBI:15377"/>
        <dbReference type="ChEBI" id="CHEBI:15378"/>
        <dbReference type="ChEBI" id="CHEBI:16235"/>
        <dbReference type="ChEBI" id="CHEBI:17712"/>
        <dbReference type="ChEBI" id="CHEBI:28938"/>
        <dbReference type="EC" id="3.5.4.3"/>
    </reaction>
</comment>
<dbReference type="RefSeq" id="WP_167223510.1">
    <property type="nucleotide sequence ID" value="NZ_JAAQPH010000005.1"/>
</dbReference>
<dbReference type="AlphaFoldDB" id="A0A967C8G9"/>
<evidence type="ECO:0000256" key="8">
    <source>
        <dbReference type="RuleBase" id="RU366009"/>
    </source>
</evidence>
<evidence type="ECO:0000256" key="2">
    <source>
        <dbReference type="ARBA" id="ARBA00006745"/>
    </source>
</evidence>
<dbReference type="NCBIfam" id="TIGR02967">
    <property type="entry name" value="guan_deamin"/>
    <property type="match status" value="1"/>
</dbReference>
<keyword evidence="4 8" id="KW-0479">Metal-binding</keyword>
<gene>
    <name evidence="10" type="primary">guaD</name>
    <name evidence="10" type="ORF">HBA54_08765</name>
</gene>
<dbReference type="InterPro" id="IPR032466">
    <property type="entry name" value="Metal_Hydrolase"/>
</dbReference>
<dbReference type="PANTHER" id="PTHR11271:SF6">
    <property type="entry name" value="GUANINE DEAMINASE"/>
    <property type="match status" value="1"/>
</dbReference>
<organism evidence="10 11">
    <name type="scientific">Pelagibius litoralis</name>
    <dbReference type="NCBI Taxonomy" id="374515"/>
    <lineage>
        <taxon>Bacteria</taxon>
        <taxon>Pseudomonadati</taxon>
        <taxon>Pseudomonadota</taxon>
        <taxon>Alphaproteobacteria</taxon>
        <taxon>Rhodospirillales</taxon>
        <taxon>Rhodovibrionaceae</taxon>
        <taxon>Pelagibius</taxon>
    </lineage>
</organism>
<dbReference type="FunFam" id="3.20.20.140:FF:000022">
    <property type="entry name" value="Guanine deaminase"/>
    <property type="match status" value="1"/>
</dbReference>
<evidence type="ECO:0000256" key="3">
    <source>
        <dbReference type="ARBA" id="ARBA00012781"/>
    </source>
</evidence>
<dbReference type="GO" id="GO:0008270">
    <property type="term" value="F:zinc ion binding"/>
    <property type="evidence" value="ECO:0007669"/>
    <property type="project" value="UniProtKB-UniRule"/>
</dbReference>
<keyword evidence="6 8" id="KW-0862">Zinc</keyword>
<comment type="cofactor">
    <cofactor evidence="8">
        <name>Zn(2+)</name>
        <dbReference type="ChEBI" id="CHEBI:29105"/>
    </cofactor>
    <text evidence="8">Binds 1 zinc ion per subunit.</text>
</comment>
<dbReference type="Proteomes" id="UP000761264">
    <property type="component" value="Unassembled WGS sequence"/>
</dbReference>
<dbReference type="GO" id="GO:0005829">
    <property type="term" value="C:cytosol"/>
    <property type="evidence" value="ECO:0007669"/>
    <property type="project" value="TreeGrafter"/>
</dbReference>
<dbReference type="EC" id="3.5.4.3" evidence="3 7"/>
<evidence type="ECO:0000256" key="7">
    <source>
        <dbReference type="NCBIfam" id="TIGR02967"/>
    </source>
</evidence>
<name>A0A967C8G9_9PROT</name>
<dbReference type="NCBIfam" id="NF006679">
    <property type="entry name" value="PRK09228.1"/>
    <property type="match status" value="1"/>
</dbReference>
<dbReference type="InterPro" id="IPR011059">
    <property type="entry name" value="Metal-dep_hydrolase_composite"/>
</dbReference>
<dbReference type="InterPro" id="IPR014311">
    <property type="entry name" value="Guanine_deaminase"/>
</dbReference>
<evidence type="ECO:0000256" key="6">
    <source>
        <dbReference type="ARBA" id="ARBA00022833"/>
    </source>
</evidence>
<dbReference type="Gene3D" id="2.30.40.10">
    <property type="entry name" value="Urease, subunit C, domain 1"/>
    <property type="match status" value="1"/>
</dbReference>
<evidence type="ECO:0000259" key="9">
    <source>
        <dbReference type="Pfam" id="PF01979"/>
    </source>
</evidence>
<comment type="caution">
    <text evidence="10">The sequence shown here is derived from an EMBL/GenBank/DDBJ whole genome shotgun (WGS) entry which is preliminary data.</text>
</comment>
<dbReference type="GO" id="GO:0006147">
    <property type="term" value="P:guanine catabolic process"/>
    <property type="evidence" value="ECO:0007669"/>
    <property type="project" value="UniProtKB-UniRule"/>
</dbReference>
<proteinExistence type="inferred from homology"/>
<feature type="domain" description="Amidohydrolase-related" evidence="9">
    <location>
        <begin position="69"/>
        <end position="430"/>
    </location>
</feature>
<comment type="pathway">
    <text evidence="1 8">Purine metabolism; guanine degradation; xanthine from guanine: step 1/1.</text>
</comment>
<dbReference type="Gene3D" id="3.20.20.140">
    <property type="entry name" value="Metal-dependent hydrolases"/>
    <property type="match status" value="1"/>
</dbReference>
<dbReference type="InterPro" id="IPR006680">
    <property type="entry name" value="Amidohydro-rel"/>
</dbReference>
<evidence type="ECO:0000313" key="10">
    <source>
        <dbReference type="EMBL" id="NIA68682.1"/>
    </source>
</evidence>
<protein>
    <recommendedName>
        <fullName evidence="3 7">Guanine deaminase</fullName>
        <shortName evidence="8">Guanase</shortName>
        <ecNumber evidence="3 7">3.5.4.3</ecNumber>
    </recommendedName>
    <alternativeName>
        <fullName evidence="8">Guanine aminohydrolase</fullName>
    </alternativeName>
</protein>